<keyword evidence="1" id="KW-0732">Signal</keyword>
<evidence type="ECO:0000313" key="6">
    <source>
        <dbReference type="Proteomes" id="UP000297429"/>
    </source>
</evidence>
<keyword evidence="6" id="KW-1185">Reference proteome</keyword>
<dbReference type="InterPro" id="IPR012338">
    <property type="entry name" value="Beta-lactam/transpept-like"/>
</dbReference>
<reference evidence="3 5" key="1">
    <citation type="submission" date="2018-10" db="EMBL/GenBank/DDBJ databases">
        <title>Genomic Encyclopedia of Archaeal and Bacterial Type Strains, Phase II (KMG-II): from individual species to whole genera.</title>
        <authorList>
            <person name="Goeker M."/>
        </authorList>
    </citation>
    <scope>NUCLEOTIDE SEQUENCE [LARGE SCALE GENOMIC DNA]</scope>
    <source>
        <strain evidence="3 5">DSM 19624</strain>
    </source>
</reference>
<dbReference type="Proteomes" id="UP000297429">
    <property type="component" value="Unassembled WGS sequence"/>
</dbReference>
<evidence type="ECO:0000313" key="3">
    <source>
        <dbReference type="EMBL" id="RLJ80260.1"/>
    </source>
</evidence>
<gene>
    <name evidence="3" type="ORF">BCL90_1011</name>
    <name evidence="4" type="ORF">E3V97_13175</name>
</gene>
<dbReference type="Pfam" id="PF00144">
    <property type="entry name" value="Beta-lactamase"/>
    <property type="match status" value="1"/>
</dbReference>
<proteinExistence type="predicted"/>
<feature type="signal peptide" evidence="1">
    <location>
        <begin position="1"/>
        <end position="26"/>
    </location>
</feature>
<dbReference type="InterPro" id="IPR001466">
    <property type="entry name" value="Beta-lactam-related"/>
</dbReference>
<feature type="chain" id="PRO_5044605960" evidence="1">
    <location>
        <begin position="27"/>
        <end position="365"/>
    </location>
</feature>
<dbReference type="PANTHER" id="PTHR46825:SF9">
    <property type="entry name" value="BETA-LACTAMASE-RELATED DOMAIN-CONTAINING PROTEIN"/>
    <property type="match status" value="1"/>
</dbReference>
<dbReference type="Proteomes" id="UP000273898">
    <property type="component" value="Unassembled WGS sequence"/>
</dbReference>
<name>A0A497YJ84_9SPHI</name>
<dbReference type="EMBL" id="SOPX01000002">
    <property type="protein sequence ID" value="TFB31537.1"/>
    <property type="molecule type" value="Genomic_DNA"/>
</dbReference>
<evidence type="ECO:0000313" key="4">
    <source>
        <dbReference type="EMBL" id="TFB31537.1"/>
    </source>
</evidence>
<protein>
    <submittedName>
        <fullName evidence="4">Class A beta-lactamase-related serine hydrolase</fullName>
    </submittedName>
    <submittedName>
        <fullName evidence="3">CubicO group peptidase (Beta-lactamase class C family)</fullName>
    </submittedName>
</protein>
<dbReference type="OrthoDB" id="9798166at2"/>
<organism evidence="3 5">
    <name type="scientific">Pedobacter alluvionis</name>
    <dbReference type="NCBI Taxonomy" id="475253"/>
    <lineage>
        <taxon>Bacteria</taxon>
        <taxon>Pseudomonadati</taxon>
        <taxon>Bacteroidota</taxon>
        <taxon>Sphingobacteriia</taxon>
        <taxon>Sphingobacteriales</taxon>
        <taxon>Sphingobacteriaceae</taxon>
        <taxon>Pedobacter</taxon>
    </lineage>
</organism>
<evidence type="ECO:0000313" key="5">
    <source>
        <dbReference type="Proteomes" id="UP000273898"/>
    </source>
</evidence>
<comment type="caution">
    <text evidence="3">The sequence shown here is derived from an EMBL/GenBank/DDBJ whole genome shotgun (WGS) entry which is preliminary data.</text>
</comment>
<dbReference type="InterPro" id="IPR050491">
    <property type="entry name" value="AmpC-like"/>
</dbReference>
<accession>A0A497YJ84</accession>
<dbReference type="GO" id="GO:0016787">
    <property type="term" value="F:hydrolase activity"/>
    <property type="evidence" value="ECO:0007669"/>
    <property type="project" value="UniProtKB-KW"/>
</dbReference>
<dbReference type="SUPFAM" id="SSF56601">
    <property type="entry name" value="beta-lactamase/transpeptidase-like"/>
    <property type="match status" value="1"/>
</dbReference>
<dbReference type="RefSeq" id="WP_121282866.1">
    <property type="nucleotide sequence ID" value="NZ_RCCK01000010.1"/>
</dbReference>
<feature type="domain" description="Beta-lactamase-related" evidence="2">
    <location>
        <begin position="44"/>
        <end position="341"/>
    </location>
</feature>
<evidence type="ECO:0000256" key="1">
    <source>
        <dbReference type="SAM" id="SignalP"/>
    </source>
</evidence>
<dbReference type="PANTHER" id="PTHR46825">
    <property type="entry name" value="D-ALANYL-D-ALANINE-CARBOXYPEPTIDASE/ENDOPEPTIDASE AMPH"/>
    <property type="match status" value="1"/>
</dbReference>
<sequence>MTKCKYSLCRMVFLFLLISSALSLRAQHLEKGIDSLIVKDFNDPNGPGGVFMVSRKGNPIYQKAVGKANLELGDNLSPENVFELGSMTKQFTAVAILMLEQAGKLKVEDPVLKYIPDYPNGEKITIHHLLTHTSGIKDFTKMKALADIAQKEMTPKMMVDFFKNEPADFAPGEKFEYNNSGYVLLGYLIEIISGMRYEDFIKNQIFDKVGMSRSYYASDRKVINKRAYGYHKKESGYVNKTMISFSVPFSSGSLMSTTGDMLKWQKALNGHLLLDAKETNKAFSKYKLNNGTEYTYGYGWHIRDINGTPTREHGGSIFGFKTMAVYIPGEDIYVIGLSNCDCNSPTRLVGEIAGFVLKGVKEKRW</sequence>
<dbReference type="EMBL" id="RCCK01000010">
    <property type="protein sequence ID" value="RLJ80260.1"/>
    <property type="molecule type" value="Genomic_DNA"/>
</dbReference>
<reference evidence="4 6" key="2">
    <citation type="submission" date="2019-03" db="EMBL/GenBank/DDBJ databases">
        <authorList>
            <person name="He R.-H."/>
        </authorList>
    </citation>
    <scope>NUCLEOTIDE SEQUENCE [LARGE SCALE GENOMIC DNA]</scope>
    <source>
        <strain evidence="4 6">DSM 19624</strain>
    </source>
</reference>
<keyword evidence="4" id="KW-0378">Hydrolase</keyword>
<evidence type="ECO:0000259" key="2">
    <source>
        <dbReference type="Pfam" id="PF00144"/>
    </source>
</evidence>
<dbReference type="Gene3D" id="3.40.710.10">
    <property type="entry name" value="DD-peptidase/beta-lactamase superfamily"/>
    <property type="match status" value="1"/>
</dbReference>
<dbReference type="AlphaFoldDB" id="A0A497YJ84"/>